<dbReference type="AlphaFoldDB" id="A0A517T9H5"/>
<dbReference type="Proteomes" id="UP000319976">
    <property type="component" value="Chromosome"/>
</dbReference>
<dbReference type="EC" id="3.1.31.1" evidence="5"/>
<evidence type="ECO:0000259" key="4">
    <source>
        <dbReference type="PROSITE" id="PS50830"/>
    </source>
</evidence>
<dbReference type="Gene3D" id="2.40.50.90">
    <property type="match status" value="1"/>
</dbReference>
<keyword evidence="6" id="KW-1185">Reference proteome</keyword>
<dbReference type="SMART" id="SM00318">
    <property type="entry name" value="SNc"/>
    <property type="match status" value="1"/>
</dbReference>
<reference evidence="5 6" key="1">
    <citation type="submission" date="2019-02" db="EMBL/GenBank/DDBJ databases">
        <title>Deep-cultivation of Planctomycetes and their phenomic and genomic characterization uncovers novel biology.</title>
        <authorList>
            <person name="Wiegand S."/>
            <person name="Jogler M."/>
            <person name="Boedeker C."/>
            <person name="Pinto D."/>
            <person name="Vollmers J."/>
            <person name="Rivas-Marin E."/>
            <person name="Kohn T."/>
            <person name="Peeters S.H."/>
            <person name="Heuer A."/>
            <person name="Rast P."/>
            <person name="Oberbeckmann S."/>
            <person name="Bunk B."/>
            <person name="Jeske O."/>
            <person name="Meyerdierks A."/>
            <person name="Storesund J.E."/>
            <person name="Kallscheuer N."/>
            <person name="Luecker S."/>
            <person name="Lage O.M."/>
            <person name="Pohl T."/>
            <person name="Merkel B.J."/>
            <person name="Hornburger P."/>
            <person name="Mueller R.-W."/>
            <person name="Bruemmer F."/>
            <person name="Labrenz M."/>
            <person name="Spormann A.M."/>
            <person name="Op den Camp H."/>
            <person name="Overmann J."/>
            <person name="Amann R."/>
            <person name="Jetten M.S.M."/>
            <person name="Mascher T."/>
            <person name="Medema M.H."/>
            <person name="Devos D.P."/>
            <person name="Kaster A.-K."/>
            <person name="Ovreas L."/>
            <person name="Rohde M."/>
            <person name="Galperin M.Y."/>
            <person name="Jogler C."/>
        </authorList>
    </citation>
    <scope>NUCLEOTIDE SEQUENCE [LARGE SCALE GENOMIC DNA]</scope>
    <source>
        <strain evidence="5 6">V22</strain>
    </source>
</reference>
<gene>
    <name evidence="5" type="primary">nucH</name>
    <name evidence="5" type="ORF">V22_22620</name>
</gene>
<name>A0A517T9H5_9PLAN</name>
<evidence type="ECO:0000256" key="3">
    <source>
        <dbReference type="ARBA" id="ARBA00022801"/>
    </source>
</evidence>
<organism evidence="5 6">
    <name type="scientific">Calycomorphotria hydatis</name>
    <dbReference type="NCBI Taxonomy" id="2528027"/>
    <lineage>
        <taxon>Bacteria</taxon>
        <taxon>Pseudomonadati</taxon>
        <taxon>Planctomycetota</taxon>
        <taxon>Planctomycetia</taxon>
        <taxon>Planctomycetales</taxon>
        <taxon>Planctomycetaceae</taxon>
        <taxon>Calycomorphotria</taxon>
    </lineage>
</organism>
<dbReference type="SUPFAM" id="SSF50199">
    <property type="entry name" value="Staphylococcal nuclease"/>
    <property type="match status" value="1"/>
</dbReference>
<keyword evidence="3 5" id="KW-0378">Hydrolase</keyword>
<dbReference type="EMBL" id="CP036316">
    <property type="protein sequence ID" value="QDT65016.1"/>
    <property type="molecule type" value="Genomic_DNA"/>
</dbReference>
<protein>
    <submittedName>
        <fullName evidence="5">Thermonuclease</fullName>
        <ecNumber evidence="5">3.1.31.1</ecNumber>
    </submittedName>
</protein>
<feature type="domain" description="TNase-like" evidence="4">
    <location>
        <begin position="48"/>
        <end position="177"/>
    </location>
</feature>
<dbReference type="PANTHER" id="PTHR12302:SF3">
    <property type="entry name" value="SERINE_THREONINE-PROTEIN KINASE 31"/>
    <property type="match status" value="1"/>
</dbReference>
<dbReference type="OrthoDB" id="4376109at2"/>
<dbReference type="PANTHER" id="PTHR12302">
    <property type="entry name" value="EBNA2 BINDING PROTEIN P100"/>
    <property type="match status" value="1"/>
</dbReference>
<dbReference type="InterPro" id="IPR016071">
    <property type="entry name" value="Staphylococal_nuclease_OB-fold"/>
</dbReference>
<keyword evidence="1" id="KW-0540">Nuclease</keyword>
<dbReference type="InterPro" id="IPR035437">
    <property type="entry name" value="SNase_OB-fold_sf"/>
</dbReference>
<evidence type="ECO:0000256" key="2">
    <source>
        <dbReference type="ARBA" id="ARBA00022759"/>
    </source>
</evidence>
<dbReference type="PROSITE" id="PS50830">
    <property type="entry name" value="TNASE_3"/>
    <property type="match status" value="1"/>
</dbReference>
<evidence type="ECO:0000256" key="1">
    <source>
        <dbReference type="ARBA" id="ARBA00022722"/>
    </source>
</evidence>
<dbReference type="KEGG" id="chya:V22_22620"/>
<keyword evidence="2" id="KW-0255">Endonuclease</keyword>
<dbReference type="GO" id="GO:1990599">
    <property type="term" value="F:3' overhang single-stranded DNA endodeoxyribonuclease activity"/>
    <property type="evidence" value="ECO:0007669"/>
    <property type="project" value="UniProtKB-EC"/>
</dbReference>
<sequence>MLSFQSVLQSPLARRRVRLAVTLIVPMLIIGSCAFRLQQPAQLPLELPEIQARVVRIVDGDTLIIDGGYRVRLIGVDTPESVHPDLPPQPYAEEASEYLRELISGKIVRLEFDQERTDRYGRLLAYLWLDGLLINEEIISQGYGKAVTHFPTSSYYKSRFRAAEAEARQAERGIWKPNSQALSADD</sequence>
<dbReference type="Pfam" id="PF00565">
    <property type="entry name" value="SNase"/>
    <property type="match status" value="1"/>
</dbReference>
<proteinExistence type="predicted"/>
<accession>A0A517T9H5</accession>
<evidence type="ECO:0000313" key="5">
    <source>
        <dbReference type="EMBL" id="QDT65016.1"/>
    </source>
</evidence>
<dbReference type="RefSeq" id="WP_145262662.1">
    <property type="nucleotide sequence ID" value="NZ_CP036316.1"/>
</dbReference>
<evidence type="ECO:0000313" key="6">
    <source>
        <dbReference type="Proteomes" id="UP000319976"/>
    </source>
</evidence>